<keyword evidence="2" id="KW-1185">Reference proteome</keyword>
<organism evidence="1 2">
    <name type="scientific">Holothuria leucospilota</name>
    <name type="common">Black long sea cucumber</name>
    <name type="synonym">Mertensiothuria leucospilota</name>
    <dbReference type="NCBI Taxonomy" id="206669"/>
    <lineage>
        <taxon>Eukaryota</taxon>
        <taxon>Metazoa</taxon>
        <taxon>Echinodermata</taxon>
        <taxon>Eleutherozoa</taxon>
        <taxon>Echinozoa</taxon>
        <taxon>Holothuroidea</taxon>
        <taxon>Aspidochirotacea</taxon>
        <taxon>Aspidochirotida</taxon>
        <taxon>Holothuriidae</taxon>
        <taxon>Holothuria</taxon>
    </lineage>
</organism>
<reference evidence="1" key="1">
    <citation type="submission" date="2021-10" db="EMBL/GenBank/DDBJ databases">
        <title>Tropical sea cucumber genome reveals ecological adaptation and Cuvierian tubules defense mechanism.</title>
        <authorList>
            <person name="Chen T."/>
        </authorList>
    </citation>
    <scope>NUCLEOTIDE SEQUENCE</scope>
    <source>
        <strain evidence="1">Nanhai2018</strain>
        <tissue evidence="1">Muscle</tissue>
    </source>
</reference>
<dbReference type="EMBL" id="JAIZAY010000583">
    <property type="protein sequence ID" value="KAJ8018151.1"/>
    <property type="molecule type" value="Genomic_DNA"/>
</dbReference>
<sequence>MWRTLKPEFPSLREWWKNVKLRIRELAVIHGVRRAREKRDLLAALQTRCLVGDTKDVERILREEQRGWGGGTLYDLVKRS</sequence>
<evidence type="ECO:0000313" key="2">
    <source>
        <dbReference type="Proteomes" id="UP001152320"/>
    </source>
</evidence>
<name>A0A9Q0YGB8_HOLLE</name>
<evidence type="ECO:0000313" key="1">
    <source>
        <dbReference type="EMBL" id="KAJ8018151.1"/>
    </source>
</evidence>
<protein>
    <submittedName>
        <fullName evidence="1">Uncharacterized protein</fullName>
    </submittedName>
</protein>
<gene>
    <name evidence="1" type="ORF">HOLleu_44013</name>
</gene>
<dbReference type="Proteomes" id="UP001152320">
    <property type="component" value="Unassembled WGS sequence"/>
</dbReference>
<comment type="caution">
    <text evidence="1">The sequence shown here is derived from an EMBL/GenBank/DDBJ whole genome shotgun (WGS) entry which is preliminary data.</text>
</comment>
<proteinExistence type="predicted"/>
<dbReference type="AlphaFoldDB" id="A0A9Q0YGB8"/>
<accession>A0A9Q0YGB8</accession>